<proteinExistence type="predicted"/>
<evidence type="ECO:0000313" key="2">
    <source>
        <dbReference type="EMBL" id="CEK46874.1"/>
    </source>
</evidence>
<gene>
    <name evidence="2" type="primary">ORF22</name>
</gene>
<evidence type="ECO:0000256" key="1">
    <source>
        <dbReference type="SAM" id="MobiDB-lite"/>
    </source>
</evidence>
<reference evidence="2" key="1">
    <citation type="submission" date="2014-12" db="EMBL/GenBank/DDBJ databases">
        <title>Insight into the proteome of Arion vulgaris.</title>
        <authorList>
            <person name="Aradska J."/>
            <person name="Bulat T."/>
            <person name="Smidak R."/>
            <person name="Sarate P."/>
            <person name="Gangsoo J."/>
            <person name="Sialana F."/>
            <person name="Bilban M."/>
            <person name="Lubec G."/>
        </authorList>
    </citation>
    <scope>NUCLEOTIDE SEQUENCE</scope>
    <source>
        <tissue evidence="2">Skin</tissue>
    </source>
</reference>
<protein>
    <submittedName>
        <fullName evidence="2">Uncharacterized protein</fullName>
    </submittedName>
</protein>
<accession>A0A0B6XSK2</accession>
<feature type="region of interest" description="Disordered" evidence="1">
    <location>
        <begin position="1"/>
        <end position="67"/>
    </location>
</feature>
<feature type="compositionally biased region" description="Polar residues" evidence="1">
    <location>
        <begin position="1"/>
        <end position="31"/>
    </location>
</feature>
<dbReference type="EMBL" id="HACG01000009">
    <property type="protein sequence ID" value="CEK46874.1"/>
    <property type="molecule type" value="Transcribed_RNA"/>
</dbReference>
<feature type="compositionally biased region" description="Low complexity" evidence="1">
    <location>
        <begin position="32"/>
        <end position="44"/>
    </location>
</feature>
<sequence>YHKSVGLTSRQNSQILDKNISSGKSNVQTLVSSRSSSSSEPRSPTQAPSSPGLDVFYSTPARSGDRV</sequence>
<dbReference type="AlphaFoldDB" id="A0A0B6XSK2"/>
<name>A0A0B6XSK2_9EUPU</name>
<feature type="non-terminal residue" evidence="2">
    <location>
        <position position="1"/>
    </location>
</feature>
<feature type="non-terminal residue" evidence="2">
    <location>
        <position position="67"/>
    </location>
</feature>
<organism evidence="2">
    <name type="scientific">Arion vulgaris</name>
    <dbReference type="NCBI Taxonomy" id="1028688"/>
    <lineage>
        <taxon>Eukaryota</taxon>
        <taxon>Metazoa</taxon>
        <taxon>Spiralia</taxon>
        <taxon>Lophotrochozoa</taxon>
        <taxon>Mollusca</taxon>
        <taxon>Gastropoda</taxon>
        <taxon>Heterobranchia</taxon>
        <taxon>Euthyneura</taxon>
        <taxon>Panpulmonata</taxon>
        <taxon>Eupulmonata</taxon>
        <taxon>Stylommatophora</taxon>
        <taxon>Helicina</taxon>
        <taxon>Arionoidea</taxon>
        <taxon>Arionidae</taxon>
        <taxon>Arion</taxon>
    </lineage>
</organism>